<feature type="transmembrane region" description="Helical" evidence="7">
    <location>
        <begin position="188"/>
        <end position="207"/>
    </location>
</feature>
<keyword evidence="2 7" id="KW-0812">Transmembrane</keyword>
<evidence type="ECO:0000259" key="8">
    <source>
        <dbReference type="Pfam" id="PF08016"/>
    </source>
</evidence>
<feature type="transmembrane region" description="Helical" evidence="7">
    <location>
        <begin position="787"/>
        <end position="808"/>
    </location>
</feature>
<feature type="transmembrane region" description="Helical" evidence="7">
    <location>
        <begin position="582"/>
        <end position="601"/>
    </location>
</feature>
<dbReference type="PANTHER" id="PTHR10582:SF2">
    <property type="entry name" value="INACTIVE"/>
    <property type="match status" value="1"/>
</dbReference>
<feature type="region of interest" description="Disordered" evidence="6">
    <location>
        <begin position="962"/>
        <end position="984"/>
    </location>
</feature>
<feature type="compositionally biased region" description="Polar residues" evidence="6">
    <location>
        <begin position="962"/>
        <end position="974"/>
    </location>
</feature>
<feature type="transmembrane region" description="Helical" evidence="7">
    <location>
        <begin position="688"/>
        <end position="711"/>
    </location>
</feature>
<dbReference type="Proteomes" id="UP000243579">
    <property type="component" value="Unassembled WGS sequence"/>
</dbReference>
<feature type="compositionally biased region" description="Basic and acidic residues" evidence="6">
    <location>
        <begin position="908"/>
        <end position="930"/>
    </location>
</feature>
<feature type="domain" description="Polycystin cation channel PKD1/PKD2" evidence="8">
    <location>
        <begin position="275"/>
        <end position="414"/>
    </location>
</feature>
<evidence type="ECO:0000256" key="7">
    <source>
        <dbReference type="SAM" id="Phobius"/>
    </source>
</evidence>
<evidence type="ECO:0000313" key="10">
    <source>
        <dbReference type="Proteomes" id="UP000243579"/>
    </source>
</evidence>
<gene>
    <name evidence="9" type="ORF">ACHHYP_08509</name>
</gene>
<dbReference type="GO" id="GO:0098703">
    <property type="term" value="P:calcium ion import across plasma membrane"/>
    <property type="evidence" value="ECO:0007669"/>
    <property type="project" value="TreeGrafter"/>
</dbReference>
<dbReference type="AlphaFoldDB" id="A0A1V9YPE4"/>
<keyword evidence="10" id="KW-1185">Reference proteome</keyword>
<name>A0A1V9YPE4_ACHHY</name>
<evidence type="ECO:0000256" key="6">
    <source>
        <dbReference type="SAM" id="MobiDB-lite"/>
    </source>
</evidence>
<feature type="transmembrane region" description="Helical" evidence="7">
    <location>
        <begin position="747"/>
        <end position="767"/>
    </location>
</feature>
<evidence type="ECO:0000256" key="3">
    <source>
        <dbReference type="ARBA" id="ARBA00022737"/>
    </source>
</evidence>
<feature type="transmembrane region" description="Helical" evidence="7">
    <location>
        <begin position="857"/>
        <end position="879"/>
    </location>
</feature>
<keyword evidence="5 7" id="KW-0472">Membrane</keyword>
<feature type="transmembrane region" description="Helical" evidence="7">
    <location>
        <begin position="157"/>
        <end position="176"/>
    </location>
</feature>
<feature type="transmembrane region" description="Helical" evidence="7">
    <location>
        <begin position="280"/>
        <end position="300"/>
    </location>
</feature>
<evidence type="ECO:0000313" key="9">
    <source>
        <dbReference type="EMBL" id="OQR87593.1"/>
    </source>
</evidence>
<feature type="transmembrane region" description="Helical" evidence="7">
    <location>
        <begin position="550"/>
        <end position="570"/>
    </location>
</feature>
<keyword evidence="4 7" id="KW-1133">Transmembrane helix</keyword>
<comment type="caution">
    <text evidence="9">The sequence shown here is derived from an EMBL/GenBank/DDBJ whole genome shotgun (WGS) entry which is preliminary data.</text>
</comment>
<feature type="transmembrane region" description="Helical" evidence="7">
    <location>
        <begin position="320"/>
        <end position="341"/>
    </location>
</feature>
<feature type="region of interest" description="Disordered" evidence="6">
    <location>
        <begin position="452"/>
        <end position="474"/>
    </location>
</feature>
<dbReference type="InterPro" id="IPR024862">
    <property type="entry name" value="TRPV"/>
</dbReference>
<sequence>MGDDSSNLTFDAEYFEAALFNANDITVAARELDKCHQHPANMLLVYNGDQGEASEITKTPLYWVLHDAKYDATRLLEHPVLHDVVMRKWELFGNRMFIEHVAMYTLFLMTMTLSATMHANDAIAYPVQLQVWVYLGATLGYTVLLSRTSPGYENRHCWYFIGCLLFLTSVLLFNHYMDRLLASVNWTAFVHTNNLLLGVLALYFLAFEVNEYCSLVLGQGTILLRHVPAADCIRLLLIPFGFHANDAYYQSEFNTFQAPTYITVLVYVVAQLTDAFSDTVHLYLSVLLTFMLWVLGLQLLEVHPTVGYVVPMMRSVASDVLRFFAFAAPFLFAYTFAYFVLFQTLEDKDNKGYSSIARAFKTTYLVMLGQFDLDPFDELPAPYRYFLGYALLLSQGTVVIVMLLNVLIAMMSKTVDDGLQKAKTDQLTAFASCVLRCEKIRGLQKLDEYRAHLDESSEPSKEDAGDTEMQLSSPNKHQLMPAPFEVYERTTTERLQALEDRLEATNAMLQETPLYWVLHDAKYDATRLLEHPVLREIVVKKWEAFGHRMYIQYAGLYALFLMTMTLSATMRADDKIEHPIQLQVWVYLGTALGIMVILAWMSPGYQYRRILVIIGFVLFVTSVVLFNQYMDRLLAIINWTIFAQANSALLGVLALAFLAFEFNEYCSIITDNDRTDLWYDKPYWGKPLYYFVTCPLLIAFDFLLIPFGFHANDAYYQSEFNTFQGPTYIAVLVYAIAQLLNAFSDMVHLYMAVILTFALWVLGLQLLEVHPNVGYVVPMMRSVASDVLRFFAFVAPFLCAYTFAYYILFQSVGAKVPPGYTSIPRSFRTTYLVMLGQMDLTPFNELPAPYEYLLGHALLLSQGTVVVIMLINVLIAMMAKTVGDGLQKAKTDQLTTFAHCVLRSEKFRGLEKPPEETKEEPPKETKEEPNVKPTQVEEQPEGEEALLDTSDRHIQLEAQANAQNEPQEVHPSTGSHHRSASTRFEVYERTTADRLRALESTLEASARQLGKLKTSLKTLDNKRQMFEKATTERLQSLDGRLDATNTMLREVLEYVRLYHV</sequence>
<evidence type="ECO:0000256" key="1">
    <source>
        <dbReference type="ARBA" id="ARBA00004141"/>
    </source>
</evidence>
<feature type="transmembrane region" description="Helical" evidence="7">
    <location>
        <begin position="383"/>
        <end position="408"/>
    </location>
</feature>
<feature type="transmembrane region" description="Helical" evidence="7">
    <location>
        <begin position="353"/>
        <end position="371"/>
    </location>
</feature>
<dbReference type="Pfam" id="PF08016">
    <property type="entry name" value="PKD_channel"/>
    <property type="match status" value="1"/>
</dbReference>
<dbReference type="PANTHER" id="PTHR10582">
    <property type="entry name" value="TRANSIENT RECEPTOR POTENTIAL ION CHANNEL PROTEIN"/>
    <property type="match status" value="1"/>
</dbReference>
<accession>A0A1V9YPE4</accession>
<feature type="transmembrane region" description="Helical" evidence="7">
    <location>
        <begin position="636"/>
        <end position="660"/>
    </location>
</feature>
<proteinExistence type="predicted"/>
<feature type="transmembrane region" description="Helical" evidence="7">
    <location>
        <begin position="723"/>
        <end position="740"/>
    </location>
</feature>
<feature type="region of interest" description="Disordered" evidence="6">
    <location>
        <begin position="908"/>
        <end position="944"/>
    </location>
</feature>
<evidence type="ECO:0000256" key="5">
    <source>
        <dbReference type="ARBA" id="ARBA00023136"/>
    </source>
</evidence>
<evidence type="ECO:0000256" key="4">
    <source>
        <dbReference type="ARBA" id="ARBA00022989"/>
    </source>
</evidence>
<reference evidence="9 10" key="1">
    <citation type="journal article" date="2014" name="Genome Biol. Evol.">
        <title>The secreted proteins of Achlya hypogyna and Thraustotheca clavata identify the ancestral oomycete secretome and reveal gene acquisitions by horizontal gene transfer.</title>
        <authorList>
            <person name="Misner I."/>
            <person name="Blouin N."/>
            <person name="Leonard G."/>
            <person name="Richards T.A."/>
            <person name="Lane C.E."/>
        </authorList>
    </citation>
    <scope>NUCLEOTIDE SEQUENCE [LARGE SCALE GENOMIC DNA]</scope>
    <source>
        <strain evidence="9 10">ATCC 48635</strain>
    </source>
</reference>
<protein>
    <recommendedName>
        <fullName evidence="8">Polycystin cation channel PKD1/PKD2 domain-containing protein</fullName>
    </recommendedName>
</protein>
<comment type="subcellular location">
    <subcellularLocation>
        <location evidence="1">Membrane</location>
        <topology evidence="1">Multi-pass membrane protein</topology>
    </subcellularLocation>
</comment>
<organism evidence="9 10">
    <name type="scientific">Achlya hypogyna</name>
    <name type="common">Oomycete</name>
    <name type="synonym">Protoachlya hypogyna</name>
    <dbReference type="NCBI Taxonomy" id="1202772"/>
    <lineage>
        <taxon>Eukaryota</taxon>
        <taxon>Sar</taxon>
        <taxon>Stramenopiles</taxon>
        <taxon>Oomycota</taxon>
        <taxon>Saprolegniomycetes</taxon>
        <taxon>Saprolegniales</taxon>
        <taxon>Achlyaceae</taxon>
        <taxon>Achlya</taxon>
    </lineage>
</organism>
<dbReference type="OrthoDB" id="533508at2759"/>
<feature type="compositionally biased region" description="Basic and acidic residues" evidence="6">
    <location>
        <begin position="452"/>
        <end position="464"/>
    </location>
</feature>
<dbReference type="InterPro" id="IPR013122">
    <property type="entry name" value="PKD1_2_channel"/>
</dbReference>
<dbReference type="GO" id="GO:0005886">
    <property type="term" value="C:plasma membrane"/>
    <property type="evidence" value="ECO:0007669"/>
    <property type="project" value="TreeGrafter"/>
</dbReference>
<feature type="transmembrane region" description="Helical" evidence="7">
    <location>
        <begin position="123"/>
        <end position="145"/>
    </location>
</feature>
<dbReference type="GO" id="GO:0005216">
    <property type="term" value="F:monoatomic ion channel activity"/>
    <property type="evidence" value="ECO:0007669"/>
    <property type="project" value="InterPro"/>
</dbReference>
<keyword evidence="3" id="KW-0677">Repeat</keyword>
<feature type="transmembrane region" description="Helical" evidence="7">
    <location>
        <begin position="610"/>
        <end position="630"/>
    </location>
</feature>
<feature type="transmembrane region" description="Helical" evidence="7">
    <location>
        <begin position="96"/>
        <end position="117"/>
    </location>
</feature>
<dbReference type="EMBL" id="JNBR01001431">
    <property type="protein sequence ID" value="OQR87593.1"/>
    <property type="molecule type" value="Genomic_DNA"/>
</dbReference>
<evidence type="ECO:0000256" key="2">
    <source>
        <dbReference type="ARBA" id="ARBA00022692"/>
    </source>
</evidence>